<comment type="caution">
    <text evidence="2">The sequence shown here is derived from an EMBL/GenBank/DDBJ whole genome shotgun (WGS) entry which is preliminary data.</text>
</comment>
<feature type="region of interest" description="Disordered" evidence="1">
    <location>
        <begin position="36"/>
        <end position="55"/>
    </location>
</feature>
<protein>
    <submittedName>
        <fullName evidence="2">Uncharacterized protein</fullName>
    </submittedName>
</protein>
<dbReference type="EMBL" id="JAOQAV010000004">
    <property type="protein sequence ID" value="KAJ4195017.1"/>
    <property type="molecule type" value="Genomic_DNA"/>
</dbReference>
<evidence type="ECO:0000256" key="1">
    <source>
        <dbReference type="SAM" id="MobiDB-lite"/>
    </source>
</evidence>
<keyword evidence="3" id="KW-1185">Reference proteome</keyword>
<dbReference type="Proteomes" id="UP001152087">
    <property type="component" value="Unassembled WGS sequence"/>
</dbReference>
<accession>A0A9W8V6E8</accession>
<proteinExistence type="predicted"/>
<evidence type="ECO:0000313" key="3">
    <source>
        <dbReference type="Proteomes" id="UP001152087"/>
    </source>
</evidence>
<reference evidence="2" key="1">
    <citation type="submission" date="2022-09" db="EMBL/GenBank/DDBJ databases">
        <title>Fusarium specimens isolated from Avocado Roots.</title>
        <authorList>
            <person name="Stajich J."/>
            <person name="Roper C."/>
            <person name="Heimlech-Rivalta G."/>
        </authorList>
    </citation>
    <scope>NUCLEOTIDE SEQUENCE</scope>
    <source>
        <strain evidence="2">A02</strain>
    </source>
</reference>
<dbReference type="AlphaFoldDB" id="A0A9W8V6E8"/>
<name>A0A9W8V6E8_9HYPO</name>
<organism evidence="2 3">
    <name type="scientific">Fusarium falciforme</name>
    <dbReference type="NCBI Taxonomy" id="195108"/>
    <lineage>
        <taxon>Eukaryota</taxon>
        <taxon>Fungi</taxon>
        <taxon>Dikarya</taxon>
        <taxon>Ascomycota</taxon>
        <taxon>Pezizomycotina</taxon>
        <taxon>Sordariomycetes</taxon>
        <taxon>Hypocreomycetidae</taxon>
        <taxon>Hypocreales</taxon>
        <taxon>Nectriaceae</taxon>
        <taxon>Fusarium</taxon>
        <taxon>Fusarium solani species complex</taxon>
    </lineage>
</organism>
<sequence>MRSRWARTVDLGGSLVRRSGDDYKLRARESSTFRQAGNATTFRCPRPRSQDPALKSRNVVSPIPLPAAAAANQRLLGGERGRQNRFDVAATGVILGKVGSGARKVRLGSGDE</sequence>
<gene>
    <name evidence="2" type="ORF">NW755_002440</name>
</gene>
<evidence type="ECO:0000313" key="2">
    <source>
        <dbReference type="EMBL" id="KAJ4195017.1"/>
    </source>
</evidence>